<comment type="caution">
    <text evidence="4">Lacks conserved residue(s) required for the propagation of feature annotation.</text>
</comment>
<dbReference type="PANTHER" id="PTHR14226:SF76">
    <property type="entry name" value="NTE FAMILY PROTEIN RSSA"/>
    <property type="match status" value="1"/>
</dbReference>
<dbReference type="PANTHER" id="PTHR14226">
    <property type="entry name" value="NEUROPATHY TARGET ESTERASE/SWISS CHEESE D.MELANOGASTER"/>
    <property type="match status" value="1"/>
</dbReference>
<feature type="short sequence motif" description="DGA/G" evidence="4">
    <location>
        <begin position="100"/>
        <end position="102"/>
    </location>
</feature>
<dbReference type="GO" id="GO:0016787">
    <property type="term" value="F:hydrolase activity"/>
    <property type="evidence" value="ECO:0007669"/>
    <property type="project" value="UniProtKB-KW"/>
</dbReference>
<evidence type="ECO:0000256" key="3">
    <source>
        <dbReference type="ARBA" id="ARBA00023098"/>
    </source>
</evidence>
<organism evidence="6">
    <name type="scientific">uncultured Marinobacter sp</name>
    <dbReference type="NCBI Taxonomy" id="187379"/>
    <lineage>
        <taxon>Bacteria</taxon>
        <taxon>Pseudomonadati</taxon>
        <taxon>Pseudomonadota</taxon>
        <taxon>Gammaproteobacteria</taxon>
        <taxon>Pseudomonadales</taxon>
        <taxon>Marinobacteraceae</taxon>
        <taxon>Marinobacter</taxon>
        <taxon>environmental samples</taxon>
    </lineage>
</organism>
<dbReference type="Gene3D" id="3.40.1090.10">
    <property type="entry name" value="Cytosolic phospholipase A2 catalytic domain"/>
    <property type="match status" value="1"/>
</dbReference>
<dbReference type="InterPro" id="IPR016035">
    <property type="entry name" value="Acyl_Trfase/lysoPLipase"/>
</dbReference>
<dbReference type="AlphaFoldDB" id="A0A0D4HQY5"/>
<keyword evidence="3" id="KW-0443">Lipid metabolism</keyword>
<dbReference type="InterPro" id="IPR050301">
    <property type="entry name" value="NTE"/>
</dbReference>
<keyword evidence="2" id="KW-0442">Lipid degradation</keyword>
<evidence type="ECO:0000313" key="6">
    <source>
        <dbReference type="EMBL" id="AJU15315.1"/>
    </source>
</evidence>
<feature type="non-terminal residue" evidence="6">
    <location>
        <position position="305"/>
    </location>
</feature>
<accession>A0A0D4HQY5</accession>
<dbReference type="PROSITE" id="PS51635">
    <property type="entry name" value="PNPLA"/>
    <property type="match status" value="1"/>
</dbReference>
<keyword evidence="1" id="KW-0378">Hydrolase</keyword>
<sequence>EMEDIACKTNWLRVAKLMMPRKLQRDGLIDGGRIEEFIIALLGEQKIENLKIPFAAVATDLLTGEEVILQSGSLVKAIRASISLPFLFSPVKINGQLLVDGAVTNPLPINVAREMGGKFVIAVQTTPAIDYHIRQINSGTMITNRVKKAAKSANTFLKRVLDDLNNGFTKGPKHAQDKPQLSVTLGLRQNAIQVSTIMENMLLYYRLKDSPPDLLIKPDVDSFAFFNFTQGKEIIQAGEMAARKAVKEFLLIENHLEEYKKMTGELTVIQANSGEAFNDFIKLPWKIYKITHWVPPLISEMKKKL</sequence>
<evidence type="ECO:0000259" key="5">
    <source>
        <dbReference type="PROSITE" id="PS51635"/>
    </source>
</evidence>
<protein>
    <submittedName>
        <fullName evidence="6">Patatin-like protein</fullName>
    </submittedName>
</protein>
<evidence type="ECO:0000256" key="1">
    <source>
        <dbReference type="ARBA" id="ARBA00022801"/>
    </source>
</evidence>
<dbReference type="Pfam" id="PF01734">
    <property type="entry name" value="Patatin"/>
    <property type="match status" value="1"/>
</dbReference>
<evidence type="ECO:0000256" key="4">
    <source>
        <dbReference type="PROSITE-ProRule" id="PRU01161"/>
    </source>
</evidence>
<dbReference type="EMBL" id="KP148251">
    <property type="protein sequence ID" value="AJU15315.1"/>
    <property type="molecule type" value="Genomic_DNA"/>
</dbReference>
<feature type="non-terminal residue" evidence="6">
    <location>
        <position position="1"/>
    </location>
</feature>
<dbReference type="GO" id="GO:0016042">
    <property type="term" value="P:lipid catabolic process"/>
    <property type="evidence" value="ECO:0007669"/>
    <property type="project" value="UniProtKB-KW"/>
</dbReference>
<reference evidence="6" key="1">
    <citation type="submission" date="2014-11" db="EMBL/GenBank/DDBJ databases">
        <title>Characterization of a novel thermostable patatin-like protein from a Guaymas basin metagenomic library.</title>
        <authorList>
            <person name="Fu L."/>
        </authorList>
    </citation>
    <scope>NUCLEOTIDE SEQUENCE</scope>
</reference>
<name>A0A0D4HQY5_9GAMM</name>
<evidence type="ECO:0000256" key="2">
    <source>
        <dbReference type="ARBA" id="ARBA00022963"/>
    </source>
</evidence>
<proteinExistence type="predicted"/>
<feature type="domain" description="PNPLA" evidence="5">
    <location>
        <begin position="1"/>
        <end position="113"/>
    </location>
</feature>
<dbReference type="SUPFAM" id="SSF52151">
    <property type="entry name" value="FabD/lysophospholipase-like"/>
    <property type="match status" value="1"/>
</dbReference>
<dbReference type="InterPro" id="IPR002641">
    <property type="entry name" value="PNPLA_dom"/>
</dbReference>